<dbReference type="InterPro" id="IPR036259">
    <property type="entry name" value="MFS_trans_sf"/>
</dbReference>
<name>A0ABU0NDM5_9MOLU</name>
<protein>
    <submittedName>
        <fullName evidence="2">MFS family permease</fullName>
    </submittedName>
</protein>
<dbReference type="Gene3D" id="1.20.1250.20">
    <property type="entry name" value="MFS general substrate transporter like domains"/>
    <property type="match status" value="1"/>
</dbReference>
<proteinExistence type="predicted"/>
<sequence length="528" mass="57936">MDKSKSNKVFTTIKDIPMFFKRNFVLFILAIADVAIFAIPFYMDNFIPNMNTNFKLAQGDYSQAGAVYGYVALPCYILGAWFGDKFRAKSLVVLGVVITGILGVWYVILPFVPMMSGNGGVAELTGSARDVMLTQLCVIFAGFAFSTTALFWAPLWKLVKNVNTEGLPPELQEKQVGKNNGIQGMINGLTGLLIALFGTLLFFLQKNEILGKIGGEHGVAVSFLILISIYAGIILTSAALALFFIKEPKVKEPLSFSIKALVNVLKQKTIILLSLLVLGVYMLQMGLSSYVNYLSNVFWIPAIVVMIIGIFRTYAMRFLISGWFGKWADTRKSYIPLLCVGLFIGMILIAIGILLPAFTSDNISNPANLNKNSASVIILQIAAAFNLILMGAVTWAVVTIRWSPIGTDLKVQNDNYAAAVNIVSVIAFTPDAFFKQIRAAIEAKHHMWIKKDAADNIIEFIIDTKGTKPDGFSSVADTYGNQLILAVVLGFAALGLISGIILHFVLQHQNRMANIESRLQILEEKLSK</sequence>
<feature type="transmembrane region" description="Helical" evidence="1">
    <location>
        <begin position="184"/>
        <end position="203"/>
    </location>
</feature>
<feature type="transmembrane region" description="Helical" evidence="1">
    <location>
        <begin position="297"/>
        <end position="315"/>
    </location>
</feature>
<feature type="transmembrane region" description="Helical" evidence="1">
    <location>
        <begin position="483"/>
        <end position="506"/>
    </location>
</feature>
<feature type="transmembrane region" description="Helical" evidence="1">
    <location>
        <begin position="223"/>
        <end position="245"/>
    </location>
</feature>
<feature type="transmembrane region" description="Helical" evidence="1">
    <location>
        <begin position="24"/>
        <end position="43"/>
    </location>
</feature>
<gene>
    <name evidence="2" type="ORF">J2Z63_000164</name>
</gene>
<dbReference type="Proteomes" id="UP001236620">
    <property type="component" value="Unassembled WGS sequence"/>
</dbReference>
<keyword evidence="1" id="KW-1133">Transmembrane helix</keyword>
<feature type="transmembrane region" description="Helical" evidence="1">
    <location>
        <begin position="132"/>
        <end position="153"/>
    </location>
</feature>
<feature type="transmembrane region" description="Helical" evidence="1">
    <location>
        <begin position="269"/>
        <end position="291"/>
    </location>
</feature>
<dbReference type="RefSeq" id="WP_042733500.1">
    <property type="nucleotide sequence ID" value="NZ_JAUSWP010000001.1"/>
</dbReference>
<evidence type="ECO:0000313" key="3">
    <source>
        <dbReference type="Proteomes" id="UP001236620"/>
    </source>
</evidence>
<evidence type="ECO:0000256" key="1">
    <source>
        <dbReference type="SAM" id="Phobius"/>
    </source>
</evidence>
<reference evidence="2" key="1">
    <citation type="submission" date="2023-07" db="EMBL/GenBank/DDBJ databases">
        <title>Genomic Encyclopedia of Type Strains, Phase IV (KMG-IV): sequencing the most valuable type-strain genomes for metagenomic binning, comparative biology and taxonomic classification.</title>
        <authorList>
            <person name="Goeker M."/>
        </authorList>
    </citation>
    <scope>NUCLEOTIDE SEQUENCE [LARGE SCALE GENOMIC DNA]</scope>
    <source>
        <strain evidence="2">DSM 22019</strain>
    </source>
</reference>
<feature type="transmembrane region" description="Helical" evidence="1">
    <location>
        <begin position="377"/>
        <end position="400"/>
    </location>
</feature>
<organism evidence="2 3">
    <name type="scientific">Mycoplasma yeatsii</name>
    <dbReference type="NCBI Taxonomy" id="51365"/>
    <lineage>
        <taxon>Bacteria</taxon>
        <taxon>Bacillati</taxon>
        <taxon>Mycoplasmatota</taxon>
        <taxon>Mollicutes</taxon>
        <taxon>Mycoplasmataceae</taxon>
        <taxon>Mycoplasma</taxon>
    </lineage>
</organism>
<evidence type="ECO:0000313" key="2">
    <source>
        <dbReference type="EMBL" id="MDQ0567543.1"/>
    </source>
</evidence>
<dbReference type="CDD" id="cd06174">
    <property type="entry name" value="MFS"/>
    <property type="match status" value="1"/>
</dbReference>
<feature type="transmembrane region" description="Helical" evidence="1">
    <location>
        <begin position="90"/>
        <end position="112"/>
    </location>
</feature>
<dbReference type="SUPFAM" id="SSF103473">
    <property type="entry name" value="MFS general substrate transporter"/>
    <property type="match status" value="1"/>
</dbReference>
<accession>A0ABU0NDM5</accession>
<feature type="transmembrane region" description="Helical" evidence="1">
    <location>
        <begin position="63"/>
        <end position="83"/>
    </location>
</feature>
<comment type="caution">
    <text evidence="2">The sequence shown here is derived from an EMBL/GenBank/DDBJ whole genome shotgun (WGS) entry which is preliminary data.</text>
</comment>
<feature type="transmembrane region" description="Helical" evidence="1">
    <location>
        <begin position="335"/>
        <end position="357"/>
    </location>
</feature>
<keyword evidence="1" id="KW-0812">Transmembrane</keyword>
<keyword evidence="1" id="KW-0472">Membrane</keyword>
<keyword evidence="3" id="KW-1185">Reference proteome</keyword>
<dbReference type="EMBL" id="JAUSWP010000001">
    <property type="protein sequence ID" value="MDQ0567543.1"/>
    <property type="molecule type" value="Genomic_DNA"/>
</dbReference>